<dbReference type="AlphaFoldDB" id="A0A8S9THI7"/>
<comment type="caution">
    <text evidence="1">The sequence shown here is derived from an EMBL/GenBank/DDBJ whole genome shotgun (WGS) entry which is preliminary data.</text>
</comment>
<proteinExistence type="predicted"/>
<accession>A0A8S9THI7</accession>
<evidence type="ECO:0000313" key="1">
    <source>
        <dbReference type="EMBL" id="KAF4127331.1"/>
    </source>
</evidence>
<sequence length="356" mass="40302">MELCQRGMLKNNTRLLSLLATELLPHLQTQMQREKTGSKQRGYMALSSEDADEAMEEKILGRSWAHRTWCFVLYFVDGLLRMSSSTDADDADVWEFMAHAEVLLLAAVQPPPCQRLTRAIVTEHQAVLRFLSALSGTASRRQRWRQASSAEMTRLRQEKAQKQNVKSPTKAIVGFGASLTPKSPRSPRSPSAFTFAHQTLLHDHLQAVGETEKRKFTAFHREIELELAETVRLSSLLLTKRTASLTDRDAVLVVDGVRYVDEEQLVPLLAFSPPSEARSMNSSPGLGHLSLAMDFMLDQLLPDEDTRVEVTEKTRKVLANGIDSCALLFMNTYLLHAEQYELAKRDRDDLKNFFRQ</sequence>
<dbReference type="EMBL" id="JAACNO010003286">
    <property type="protein sequence ID" value="KAF4127331.1"/>
    <property type="molecule type" value="Genomic_DNA"/>
</dbReference>
<gene>
    <name evidence="1" type="ORF">GN958_ATG23479</name>
</gene>
<protein>
    <submittedName>
        <fullName evidence="1">Uncharacterized protein</fullName>
    </submittedName>
</protein>
<name>A0A8S9THI7_PHYIN</name>
<organism evidence="1 2">
    <name type="scientific">Phytophthora infestans</name>
    <name type="common">Potato late blight agent</name>
    <name type="synonym">Botrytis infestans</name>
    <dbReference type="NCBI Taxonomy" id="4787"/>
    <lineage>
        <taxon>Eukaryota</taxon>
        <taxon>Sar</taxon>
        <taxon>Stramenopiles</taxon>
        <taxon>Oomycota</taxon>
        <taxon>Peronosporomycetes</taxon>
        <taxon>Peronosporales</taxon>
        <taxon>Peronosporaceae</taxon>
        <taxon>Phytophthora</taxon>
    </lineage>
</organism>
<reference evidence="1" key="1">
    <citation type="submission" date="2020-03" db="EMBL/GenBank/DDBJ databases">
        <title>Hybrid Assembly of Korean Phytophthora infestans isolates.</title>
        <authorList>
            <person name="Prokchorchik M."/>
            <person name="Lee Y."/>
            <person name="Seo J."/>
            <person name="Cho J.-H."/>
            <person name="Park Y.-E."/>
            <person name="Jang D.-C."/>
            <person name="Im J.-S."/>
            <person name="Choi J.-G."/>
            <person name="Park H.-J."/>
            <person name="Lee G.-B."/>
            <person name="Lee Y.-G."/>
            <person name="Hong S.-Y."/>
            <person name="Cho K."/>
            <person name="Sohn K.H."/>
        </authorList>
    </citation>
    <scope>NUCLEOTIDE SEQUENCE</scope>
    <source>
        <strain evidence="1">KR_2_A2</strain>
    </source>
</reference>
<evidence type="ECO:0000313" key="2">
    <source>
        <dbReference type="Proteomes" id="UP000704712"/>
    </source>
</evidence>
<dbReference type="Proteomes" id="UP000704712">
    <property type="component" value="Unassembled WGS sequence"/>
</dbReference>